<gene>
    <name evidence="7" type="ORF">FNL38_106274</name>
</gene>
<feature type="transmembrane region" description="Helical" evidence="6">
    <location>
        <begin position="298"/>
        <end position="320"/>
    </location>
</feature>
<evidence type="ECO:0000256" key="6">
    <source>
        <dbReference type="SAM" id="Phobius"/>
    </source>
</evidence>
<dbReference type="AlphaFoldDB" id="A0A652YLF3"/>
<sequence>MSRLPTRRLSAGLESNAAALMLSSVATGALGLVYWAVAERFFSTAEVGRASAVISTATMLASVSCLSLGGAYQRFLPVAGRASTRLVLGGLALTATVAVLLGCGFLLVNPTNERLFTNTTERVAFPMLVMTLAIYALTDPILTGLRLAKSVAAKNIALSVLKIVPIVALAGTGSTLALTGSWGVLAFGVTAVALVHILRTGVRGRKAIAPNLPPVRELWAFQGVFFTMTLVLTVTPLVLPLIVVSQLGAEQNAYFNVAWTMCSAVGLLRSGVGSSFIVEASSPDADRKALLRRLLRMLAVVTAVSAAGLAIGGPLVLYVISPDYFHAATTLVLVMALDSIAGAVVVVYFLLSQILRRLRLMLAVQCVIVVTTVSLALVLIPRLGLIGAGLATLSAQLVAIAVIAVPLRRAVVDFSATPVVAKSDPRHLNIQDLDIPEPDVLDSART</sequence>
<evidence type="ECO:0000313" key="7">
    <source>
        <dbReference type="EMBL" id="TYQ02454.1"/>
    </source>
</evidence>
<keyword evidence="5 6" id="KW-0472">Membrane</keyword>
<evidence type="ECO:0000256" key="4">
    <source>
        <dbReference type="ARBA" id="ARBA00022989"/>
    </source>
</evidence>
<reference evidence="7" key="1">
    <citation type="submission" date="2019-07" db="EMBL/GenBank/DDBJ databases">
        <title>Genomic Encyclopedia of Type Strains, Phase IV (KMG-IV): sequencing the most valuable type-strain genomes for metagenomic binning, comparative biology and taxonomic classification.</title>
        <authorList>
            <person name="Goeker M."/>
        </authorList>
    </citation>
    <scope>NUCLEOTIDE SEQUENCE</scope>
    <source>
        <strain evidence="7">DSM 44596</strain>
    </source>
</reference>
<evidence type="ECO:0000256" key="2">
    <source>
        <dbReference type="ARBA" id="ARBA00022475"/>
    </source>
</evidence>
<dbReference type="EMBL" id="VNIQ01000006">
    <property type="protein sequence ID" value="TYQ02454.1"/>
    <property type="molecule type" value="Genomic_DNA"/>
</dbReference>
<dbReference type="PANTHER" id="PTHR30250">
    <property type="entry name" value="PST FAMILY PREDICTED COLANIC ACID TRANSPORTER"/>
    <property type="match status" value="1"/>
</dbReference>
<name>A0A652YLF3_NOCGL</name>
<keyword evidence="2" id="KW-1003">Cell membrane</keyword>
<proteinExistence type="predicted"/>
<feature type="transmembrane region" description="Helical" evidence="6">
    <location>
        <begin position="84"/>
        <end position="108"/>
    </location>
</feature>
<protein>
    <submittedName>
        <fullName evidence="7">O-antigen/teichoic acid export membrane protein</fullName>
    </submittedName>
</protein>
<organism evidence="7">
    <name type="scientific">Nocardia globerula</name>
    <dbReference type="NCBI Taxonomy" id="1818"/>
    <lineage>
        <taxon>Bacteria</taxon>
        <taxon>Bacillati</taxon>
        <taxon>Actinomycetota</taxon>
        <taxon>Actinomycetes</taxon>
        <taxon>Mycobacteriales</taxon>
        <taxon>Nocardiaceae</taxon>
        <taxon>Nocardia</taxon>
    </lineage>
</organism>
<keyword evidence="4 6" id="KW-1133">Transmembrane helix</keyword>
<feature type="transmembrane region" description="Helical" evidence="6">
    <location>
        <begin position="123"/>
        <end position="143"/>
    </location>
</feature>
<dbReference type="PANTHER" id="PTHR30250:SF31">
    <property type="entry name" value="INNER MEMBRANE PROTEIN YGHQ"/>
    <property type="match status" value="1"/>
</dbReference>
<evidence type="ECO:0000256" key="5">
    <source>
        <dbReference type="ARBA" id="ARBA00023136"/>
    </source>
</evidence>
<keyword evidence="3 6" id="KW-0812">Transmembrane</keyword>
<evidence type="ECO:0000256" key="1">
    <source>
        <dbReference type="ARBA" id="ARBA00004651"/>
    </source>
</evidence>
<feature type="transmembrane region" description="Helical" evidence="6">
    <location>
        <begin position="219"/>
        <end position="245"/>
    </location>
</feature>
<feature type="transmembrane region" description="Helical" evidence="6">
    <location>
        <begin position="180"/>
        <end position="198"/>
    </location>
</feature>
<feature type="transmembrane region" description="Helical" evidence="6">
    <location>
        <begin position="386"/>
        <end position="407"/>
    </location>
</feature>
<comment type="subcellular location">
    <subcellularLocation>
        <location evidence="1">Cell membrane</location>
        <topology evidence="1">Multi-pass membrane protein</topology>
    </subcellularLocation>
</comment>
<dbReference type="InterPro" id="IPR050833">
    <property type="entry name" value="Poly_Biosynth_Transport"/>
</dbReference>
<feature type="transmembrane region" description="Helical" evidence="6">
    <location>
        <begin position="326"/>
        <end position="351"/>
    </location>
</feature>
<feature type="transmembrane region" description="Helical" evidence="6">
    <location>
        <begin position="20"/>
        <end position="38"/>
    </location>
</feature>
<comment type="caution">
    <text evidence="7">The sequence shown here is derived from an EMBL/GenBank/DDBJ whole genome shotgun (WGS) entry which is preliminary data.</text>
</comment>
<feature type="transmembrane region" description="Helical" evidence="6">
    <location>
        <begin position="50"/>
        <end position="72"/>
    </location>
</feature>
<feature type="transmembrane region" description="Helical" evidence="6">
    <location>
        <begin position="257"/>
        <end position="278"/>
    </location>
</feature>
<evidence type="ECO:0000256" key="3">
    <source>
        <dbReference type="ARBA" id="ARBA00022692"/>
    </source>
</evidence>
<feature type="transmembrane region" description="Helical" evidence="6">
    <location>
        <begin position="358"/>
        <end position="380"/>
    </location>
</feature>
<accession>A0A652YLF3</accession>
<dbReference type="GO" id="GO:0005886">
    <property type="term" value="C:plasma membrane"/>
    <property type="evidence" value="ECO:0007669"/>
    <property type="project" value="UniProtKB-SubCell"/>
</dbReference>